<gene>
    <name evidence="1" type="ORF">F3D60_33150</name>
</gene>
<name>A0A641RBQ5_BACOV</name>
<accession>A0A641RBQ5</accession>
<dbReference type="EMBL" id="VWKO01000677">
    <property type="protein sequence ID" value="KAA4013847.1"/>
    <property type="molecule type" value="Genomic_DNA"/>
</dbReference>
<sequence>MLNILTYIYTVKEVSLTLTLQEICEVLHMTPEEVEIQRQKGYIRFTTQKGMTVYEITDLLRLENMLEMGSVYRKIDKKVMNLEPLNNE</sequence>
<proteinExistence type="predicted"/>
<organism evidence="1">
    <name type="scientific">Bacteroides ovatus</name>
    <dbReference type="NCBI Taxonomy" id="28116"/>
    <lineage>
        <taxon>Bacteria</taxon>
        <taxon>Pseudomonadati</taxon>
        <taxon>Bacteroidota</taxon>
        <taxon>Bacteroidia</taxon>
        <taxon>Bacteroidales</taxon>
        <taxon>Bacteroidaceae</taxon>
        <taxon>Bacteroides</taxon>
    </lineage>
</organism>
<dbReference type="AlphaFoldDB" id="A0A641RBQ5"/>
<evidence type="ECO:0008006" key="2">
    <source>
        <dbReference type="Google" id="ProtNLM"/>
    </source>
</evidence>
<reference evidence="1" key="1">
    <citation type="journal article" date="2019" name="Nat. Med.">
        <title>A library of human gut bacterial isolates paired with longitudinal multiomics data enables mechanistic microbiome research.</title>
        <authorList>
            <person name="Poyet M."/>
            <person name="Groussin M."/>
            <person name="Gibbons S.M."/>
            <person name="Avila-Pacheco J."/>
            <person name="Jiang X."/>
            <person name="Kearney S.M."/>
            <person name="Perrotta A.R."/>
            <person name="Berdy B."/>
            <person name="Zhao S."/>
            <person name="Lieberman T.D."/>
            <person name="Swanson P.K."/>
            <person name="Smith M."/>
            <person name="Roesemann S."/>
            <person name="Alexander J.E."/>
            <person name="Rich S.A."/>
            <person name="Livny J."/>
            <person name="Vlamakis H."/>
            <person name="Clish C."/>
            <person name="Bullock K."/>
            <person name="Deik A."/>
            <person name="Scott J."/>
            <person name="Pierce K.A."/>
            <person name="Xavier R.J."/>
            <person name="Alm E.J."/>
        </authorList>
    </citation>
    <scope>NUCLEOTIDE SEQUENCE</scope>
    <source>
        <strain evidence="1">BIOML-A147</strain>
    </source>
</reference>
<protein>
    <recommendedName>
        <fullName evidence="2">DNA-binding protein</fullName>
    </recommendedName>
</protein>
<comment type="caution">
    <text evidence="1">The sequence shown here is derived from an EMBL/GenBank/DDBJ whole genome shotgun (WGS) entry which is preliminary data.</text>
</comment>
<evidence type="ECO:0000313" key="1">
    <source>
        <dbReference type="EMBL" id="KAA4013847.1"/>
    </source>
</evidence>